<evidence type="ECO:0000313" key="1">
    <source>
        <dbReference type="EMBL" id="AEV74328.1"/>
    </source>
</evidence>
<dbReference type="RefSeq" id="WP_014212081.1">
    <property type="nucleotide sequence ID" value="NC_016604.1"/>
</dbReference>
<reference evidence="1 2" key="1">
    <citation type="submission" date="2011-12" db="EMBL/GenBank/DDBJ databases">
        <title>Complete sequence of Mycobacterium rhodesiae NBB3.</title>
        <authorList>
            <consortium name="US DOE Joint Genome Institute"/>
            <person name="Lucas S."/>
            <person name="Han J."/>
            <person name="Lapidus A."/>
            <person name="Cheng J.-F."/>
            <person name="Goodwin L."/>
            <person name="Pitluck S."/>
            <person name="Peters L."/>
            <person name="Mikhailova N."/>
            <person name="Gu W."/>
            <person name="Detter J.C."/>
            <person name="Han C."/>
            <person name="Tapia R."/>
            <person name="Land M."/>
            <person name="Hauser L."/>
            <person name="Kyrpides N."/>
            <person name="Ivanova N."/>
            <person name="Pagani I."/>
            <person name="Mattes T."/>
            <person name="Holmes A."/>
            <person name="Rutledge P."/>
            <person name="Paulsen I."/>
            <person name="Coleman N."/>
            <person name="Woyke T."/>
        </authorList>
    </citation>
    <scope>NUCLEOTIDE SEQUENCE [LARGE SCALE GENOMIC DNA]</scope>
    <source>
        <strain evidence="1 2">NBB3</strain>
    </source>
</reference>
<organism evidence="1 2">
    <name type="scientific">Mycolicibacterium rhodesiae (strain NBB3)</name>
    <name type="common">Mycobacterium rhodesiae</name>
    <dbReference type="NCBI Taxonomy" id="710685"/>
    <lineage>
        <taxon>Bacteria</taxon>
        <taxon>Bacillati</taxon>
        <taxon>Actinomycetota</taxon>
        <taxon>Actinomycetes</taxon>
        <taxon>Mycobacteriales</taxon>
        <taxon>Mycobacteriaceae</taxon>
        <taxon>Mycolicibacterium</taxon>
    </lineage>
</organism>
<dbReference type="PATRIC" id="fig|710685.3.peg.3827"/>
<keyword evidence="2" id="KW-1185">Reference proteome</keyword>
<dbReference type="HOGENOM" id="CLU_2789503_0_0_11"/>
<protein>
    <submittedName>
        <fullName evidence="1">Uncharacterized protein</fullName>
    </submittedName>
</protein>
<sequence>MIVLRTYEDGNAPWVLEATDEELRELETLLATSGAPAPIDWRDMGWDRTRPLRKPSEYFVAEQLPRGG</sequence>
<dbReference type="Proteomes" id="UP000005442">
    <property type="component" value="Chromosome"/>
</dbReference>
<dbReference type="AlphaFoldDB" id="G8RWM0"/>
<dbReference type="EMBL" id="CP003169">
    <property type="protein sequence ID" value="AEV74328.1"/>
    <property type="molecule type" value="Genomic_DNA"/>
</dbReference>
<accession>G8RWM0</accession>
<name>G8RWM0_MYCRN</name>
<evidence type="ECO:0000313" key="2">
    <source>
        <dbReference type="Proteomes" id="UP000005442"/>
    </source>
</evidence>
<dbReference type="KEGG" id="mrh:MycrhN_3812"/>
<gene>
    <name evidence="1" type="ordered locus">MycrhN_3812</name>
</gene>
<proteinExistence type="predicted"/>